<feature type="domain" description="Polymerase/histidinol phosphatase N-terminal" evidence="1">
    <location>
        <begin position="5"/>
        <end position="79"/>
    </location>
</feature>
<protein>
    <submittedName>
        <fullName evidence="2">Putative hydrolase</fullName>
    </submittedName>
</protein>
<dbReference type="GO" id="GO:0042578">
    <property type="term" value="F:phosphoric ester hydrolase activity"/>
    <property type="evidence" value="ECO:0007669"/>
    <property type="project" value="TreeGrafter"/>
</dbReference>
<proteinExistence type="predicted"/>
<dbReference type="SMART" id="SM00481">
    <property type="entry name" value="POLIIIAc"/>
    <property type="match status" value="1"/>
</dbReference>
<organism evidence="2 3">
    <name type="scientific">Lachnotalea glycerini</name>
    <dbReference type="NCBI Taxonomy" id="1763509"/>
    <lineage>
        <taxon>Bacteria</taxon>
        <taxon>Bacillati</taxon>
        <taxon>Bacillota</taxon>
        <taxon>Clostridia</taxon>
        <taxon>Lachnospirales</taxon>
        <taxon>Lachnospiraceae</taxon>
        <taxon>Lachnotalea</taxon>
    </lineage>
</organism>
<dbReference type="Gene3D" id="3.20.20.140">
    <property type="entry name" value="Metal-dependent hydrolases"/>
    <property type="match status" value="1"/>
</dbReference>
<dbReference type="PANTHER" id="PTHR36928:SF1">
    <property type="entry name" value="PHOSPHATASE YCDX-RELATED"/>
    <property type="match status" value="1"/>
</dbReference>
<dbReference type="InterPro" id="IPR004013">
    <property type="entry name" value="PHP_dom"/>
</dbReference>
<dbReference type="AlphaFoldDB" id="A0A318ELZ1"/>
<dbReference type="Proteomes" id="UP000247523">
    <property type="component" value="Unassembled WGS sequence"/>
</dbReference>
<gene>
    <name evidence="2" type="ORF">C8E03_109161</name>
</gene>
<dbReference type="GO" id="GO:0008270">
    <property type="term" value="F:zinc ion binding"/>
    <property type="evidence" value="ECO:0007669"/>
    <property type="project" value="TreeGrafter"/>
</dbReference>
<dbReference type="Pfam" id="PF02811">
    <property type="entry name" value="PHP"/>
    <property type="match status" value="1"/>
</dbReference>
<dbReference type="InterPro" id="IPR016195">
    <property type="entry name" value="Pol/histidinol_Pase-like"/>
</dbReference>
<dbReference type="InterPro" id="IPR003141">
    <property type="entry name" value="Pol/His_phosphatase_N"/>
</dbReference>
<dbReference type="InterPro" id="IPR050243">
    <property type="entry name" value="PHP_phosphatase"/>
</dbReference>
<dbReference type="CDD" id="cd07437">
    <property type="entry name" value="PHP_HisPPase_Ycdx_like"/>
    <property type="match status" value="1"/>
</dbReference>
<evidence type="ECO:0000259" key="1">
    <source>
        <dbReference type="SMART" id="SM00481"/>
    </source>
</evidence>
<dbReference type="SUPFAM" id="SSF89550">
    <property type="entry name" value="PHP domain-like"/>
    <property type="match status" value="1"/>
</dbReference>
<reference evidence="2 3" key="1">
    <citation type="submission" date="2018-05" db="EMBL/GenBank/DDBJ databases">
        <title>Genomic Encyclopedia of Type Strains, Phase IV (KMG-IV): sequencing the most valuable type-strain genomes for metagenomic binning, comparative biology and taxonomic classification.</title>
        <authorList>
            <person name="Goeker M."/>
        </authorList>
    </citation>
    <scope>NUCLEOTIDE SEQUENCE [LARGE SCALE GENOMIC DNA]</scope>
    <source>
        <strain evidence="2 3">DSM 28816</strain>
    </source>
</reference>
<comment type="caution">
    <text evidence="2">The sequence shown here is derived from an EMBL/GenBank/DDBJ whole genome shotgun (WGS) entry which is preliminary data.</text>
</comment>
<sequence length="237" mass="26690">MKYMLDVHTHTLASGHAYNTIREMACAAKDRGLELLGITEHAPQMPGTCHDFYFSNLKVVSRKMCGMELLLGVELNILDFDGNVDLSEELLKRMDIVIASMHTPCYSSGTKQENTKTYINVMKNPYVNIIGHPDDSRYPVDMEALVLASKEHKVLLELNNSSLNPIGARQDARGNDIEMLQLCKKHHVPIIIGSDAHTDSDVGRHDLAMMLIEELDFPEELIVNRAVSELRKYLNKV</sequence>
<evidence type="ECO:0000313" key="2">
    <source>
        <dbReference type="EMBL" id="PXV87871.1"/>
    </source>
</evidence>
<dbReference type="NCBIfam" id="NF006702">
    <property type="entry name" value="PRK09248.1"/>
    <property type="match status" value="1"/>
</dbReference>
<dbReference type="RefSeq" id="WP_110291552.1">
    <property type="nucleotide sequence ID" value="NZ_QICS01000009.1"/>
</dbReference>
<evidence type="ECO:0000313" key="3">
    <source>
        <dbReference type="Proteomes" id="UP000247523"/>
    </source>
</evidence>
<dbReference type="EMBL" id="QICS01000009">
    <property type="protein sequence ID" value="PXV87871.1"/>
    <property type="molecule type" value="Genomic_DNA"/>
</dbReference>
<name>A0A318ELZ1_9FIRM</name>
<accession>A0A318ELZ1</accession>
<dbReference type="GO" id="GO:0005829">
    <property type="term" value="C:cytosol"/>
    <property type="evidence" value="ECO:0007669"/>
    <property type="project" value="TreeGrafter"/>
</dbReference>
<keyword evidence="2" id="KW-0378">Hydrolase</keyword>
<dbReference type="PANTHER" id="PTHR36928">
    <property type="entry name" value="PHOSPHATASE YCDX-RELATED"/>
    <property type="match status" value="1"/>
</dbReference>